<gene>
    <name evidence="1" type="ORF">A3224_08910</name>
    <name evidence="2" type="ORF">OQJ68_10480</name>
</gene>
<dbReference type="OrthoDB" id="5609437at2"/>
<evidence type="ECO:0000313" key="1">
    <source>
        <dbReference type="EMBL" id="AMX02686.1"/>
    </source>
</evidence>
<evidence type="ECO:0000313" key="2">
    <source>
        <dbReference type="EMBL" id="MCX2802213.1"/>
    </source>
</evidence>
<dbReference type="EMBL" id="JAPHQB010000015">
    <property type="protein sequence ID" value="MCX2802213.1"/>
    <property type="molecule type" value="Genomic_DNA"/>
</dbReference>
<name>A0A143HMG4_MICTH</name>
<sequence length="62" mass="7188">MKKLLVTAIFTAILPMLTACEPERGSDQWCEKMDETPKGEWTLNDATDYTKYCVFNQKPEKE</sequence>
<dbReference type="PROSITE" id="PS51257">
    <property type="entry name" value="PROKAR_LIPOPROTEIN"/>
    <property type="match status" value="1"/>
</dbReference>
<dbReference type="RefSeq" id="WP_067153551.1">
    <property type="nucleotide sequence ID" value="NZ_CP014864.1"/>
</dbReference>
<reference evidence="1" key="2">
    <citation type="submission" date="2016-03" db="EMBL/GenBank/DDBJ databases">
        <authorList>
            <person name="Ploux O."/>
        </authorList>
    </citation>
    <scope>NUCLEOTIDE SEQUENCE [LARGE SCALE GENOMIC DNA]</scope>
    <source>
        <strain evidence="1">DAU221</strain>
    </source>
</reference>
<dbReference type="Proteomes" id="UP000076077">
    <property type="component" value="Chromosome"/>
</dbReference>
<dbReference type="InterPro" id="IPR021379">
    <property type="entry name" value="DUF3012"/>
</dbReference>
<proteinExistence type="predicted"/>
<reference evidence="2" key="3">
    <citation type="submission" date="2022-11" db="EMBL/GenBank/DDBJ databases">
        <title>Chitin-degrading and fungicidal potential of chitinolytic bacterial strains from marine environment of the Pacific Ocean regions.</title>
        <authorList>
            <person name="Pentekhina I."/>
            <person name="Nedashkovskaya O."/>
            <person name="Seitkalieva A."/>
            <person name="Podvolotskaya A."/>
            <person name="Tekutyeva L."/>
            <person name="Balabanova L."/>
        </authorList>
    </citation>
    <scope>NUCLEOTIDE SEQUENCE</scope>
    <source>
        <strain evidence="2">KMM 6838</strain>
    </source>
</reference>
<protein>
    <submittedName>
        <fullName evidence="2">DUF3012 domain-containing protein</fullName>
    </submittedName>
</protein>
<dbReference type="KEGG" id="mthd:A3224_08910"/>
<dbReference type="STRING" id="252514.A3224_08910"/>
<accession>A0A143HMG4</accession>
<dbReference type="EMBL" id="CP014864">
    <property type="protein sequence ID" value="AMX02686.1"/>
    <property type="molecule type" value="Genomic_DNA"/>
</dbReference>
<dbReference type="Pfam" id="PF11216">
    <property type="entry name" value="DUF3012"/>
    <property type="match status" value="1"/>
</dbReference>
<reference evidence="3" key="1">
    <citation type="submission" date="2016-03" db="EMBL/GenBank/DDBJ databases">
        <authorList>
            <person name="Lee Y.-S."/>
            <person name="Choi Y.-L."/>
        </authorList>
    </citation>
    <scope>NUCLEOTIDE SEQUENCE [LARGE SCALE GENOMIC DNA]</scope>
    <source>
        <strain evidence="3">DAU221</strain>
    </source>
</reference>
<dbReference type="Proteomes" id="UP001209730">
    <property type="component" value="Unassembled WGS sequence"/>
</dbReference>
<dbReference type="GeneID" id="76608167"/>
<keyword evidence="3" id="KW-1185">Reference proteome</keyword>
<dbReference type="AlphaFoldDB" id="A0A143HMG4"/>
<organism evidence="1 3">
    <name type="scientific">Microbulbifer thermotolerans</name>
    <dbReference type="NCBI Taxonomy" id="252514"/>
    <lineage>
        <taxon>Bacteria</taxon>
        <taxon>Pseudomonadati</taxon>
        <taxon>Pseudomonadota</taxon>
        <taxon>Gammaproteobacteria</taxon>
        <taxon>Cellvibrionales</taxon>
        <taxon>Microbulbiferaceae</taxon>
        <taxon>Microbulbifer</taxon>
    </lineage>
</organism>
<evidence type="ECO:0000313" key="3">
    <source>
        <dbReference type="Proteomes" id="UP000076077"/>
    </source>
</evidence>